<dbReference type="InterPro" id="IPR002525">
    <property type="entry name" value="Transp_IS110-like_N"/>
</dbReference>
<dbReference type="PANTHER" id="PTHR33055">
    <property type="entry name" value="TRANSPOSASE FOR INSERTION SEQUENCE ELEMENT IS1111A"/>
    <property type="match status" value="1"/>
</dbReference>
<accession>A0A1H6W5Z9</accession>
<protein>
    <submittedName>
        <fullName evidence="3">Transposase</fullName>
    </submittedName>
</protein>
<feature type="domain" description="Transposase IS116/IS110/IS902 C-terminal" evidence="2">
    <location>
        <begin position="209"/>
        <end position="286"/>
    </location>
</feature>
<dbReference type="InterPro" id="IPR047650">
    <property type="entry name" value="Transpos_IS110"/>
</dbReference>
<dbReference type="Pfam" id="PF01548">
    <property type="entry name" value="DEDD_Tnp_IS110"/>
    <property type="match status" value="1"/>
</dbReference>
<dbReference type="Proteomes" id="UP000199005">
    <property type="component" value="Unassembled WGS sequence"/>
</dbReference>
<feature type="domain" description="Transposase IS110-like N-terminal" evidence="1">
    <location>
        <begin position="8"/>
        <end position="145"/>
    </location>
</feature>
<dbReference type="NCBIfam" id="NF033542">
    <property type="entry name" value="transpos_IS110"/>
    <property type="match status" value="1"/>
</dbReference>
<evidence type="ECO:0000259" key="1">
    <source>
        <dbReference type="Pfam" id="PF01548"/>
    </source>
</evidence>
<evidence type="ECO:0000313" key="3">
    <source>
        <dbReference type="EMBL" id="SEJ08250.1"/>
    </source>
</evidence>
<organism evidence="3 4">
    <name type="scientific">Azotobacter beijerinckii</name>
    <dbReference type="NCBI Taxonomy" id="170623"/>
    <lineage>
        <taxon>Bacteria</taxon>
        <taxon>Pseudomonadati</taxon>
        <taxon>Pseudomonadota</taxon>
        <taxon>Gammaproteobacteria</taxon>
        <taxon>Pseudomonadales</taxon>
        <taxon>Pseudomonadaceae</taxon>
        <taxon>Azotobacter</taxon>
    </lineage>
</organism>
<dbReference type="AlphaFoldDB" id="A0A1H6W5Z9"/>
<name>A0A1H6W5Z9_9GAMM</name>
<dbReference type="RefSeq" id="WP_090900842.1">
    <property type="nucleotide sequence ID" value="NZ_FNYO01000037.1"/>
</dbReference>
<dbReference type="GO" id="GO:0006313">
    <property type="term" value="P:DNA transposition"/>
    <property type="evidence" value="ECO:0007669"/>
    <property type="project" value="InterPro"/>
</dbReference>
<reference evidence="3 4" key="1">
    <citation type="submission" date="2016-10" db="EMBL/GenBank/DDBJ databases">
        <authorList>
            <person name="de Groot N.N."/>
        </authorList>
    </citation>
    <scope>NUCLEOTIDE SEQUENCE [LARGE SCALE GENOMIC DNA]</scope>
    <source>
        <strain evidence="3 4">DSM 1041</strain>
    </source>
</reference>
<dbReference type="EMBL" id="FNYO01000037">
    <property type="protein sequence ID" value="SEJ08250.1"/>
    <property type="molecule type" value="Genomic_DNA"/>
</dbReference>
<dbReference type="InterPro" id="IPR003346">
    <property type="entry name" value="Transposase_20"/>
</dbReference>
<dbReference type="GO" id="GO:0004803">
    <property type="term" value="F:transposase activity"/>
    <property type="evidence" value="ECO:0007669"/>
    <property type="project" value="InterPro"/>
</dbReference>
<dbReference type="GO" id="GO:0003677">
    <property type="term" value="F:DNA binding"/>
    <property type="evidence" value="ECO:0007669"/>
    <property type="project" value="InterPro"/>
</dbReference>
<sequence>MHKQIAVDLAKSVYQVAESVRAGQVSQRKRLNREAFRRYIQAQAEPVEWLMEACGTAHYWGRFAQSLGHRVILLHARYVKPYRRRNKTDRNDCDAILEAARCAGTHPVPVKSHEQQQLQQLHGLREAWKKSRTQRINLLRGIFREMGIEAPAATAAFLRAAHERVERPEVAALRGQLQIVLAEINLYEQCRVECEQQLQRWHADDAIVRKLDEVSGIGVLTASALKTAVGQPERFASGRQLSAWLGMTPREFSSGDRRKLGHISRQGNTYVRTLLIHGARAALLAAQHCQAKTPQRLTRLQRWAVATAARIGHNKAAVALANKLVRICWAVWCHERRFSGEWQSSRPARRRARVIRRQFSRGCGE</sequence>
<dbReference type="PANTHER" id="PTHR33055:SF3">
    <property type="entry name" value="PUTATIVE TRANSPOSASE FOR IS117-RELATED"/>
    <property type="match status" value="1"/>
</dbReference>
<proteinExistence type="predicted"/>
<dbReference type="Pfam" id="PF02371">
    <property type="entry name" value="Transposase_20"/>
    <property type="match status" value="1"/>
</dbReference>
<evidence type="ECO:0000313" key="4">
    <source>
        <dbReference type="Proteomes" id="UP000199005"/>
    </source>
</evidence>
<gene>
    <name evidence="3" type="ORF">SAMN04244579_03048</name>
</gene>
<evidence type="ECO:0000259" key="2">
    <source>
        <dbReference type="Pfam" id="PF02371"/>
    </source>
</evidence>